<dbReference type="RefSeq" id="WP_220210481.1">
    <property type="nucleotide sequence ID" value="NZ_BNJK01000002.1"/>
</dbReference>
<sequence length="130" mass="14711">MEAGQYLGDGLQLSERETEQALSPFVPRPPLILSPARQLLKQAYETGRATALRDRVWINESVAKPMLPLLLAVLDLEESQLEDRLLACEWLLQIHLALDQFEDAKALLPRCQREAEQAPPTTRFIACCEE</sequence>
<evidence type="ECO:0000313" key="2">
    <source>
        <dbReference type="Proteomes" id="UP000597444"/>
    </source>
</evidence>
<reference evidence="1" key="1">
    <citation type="submission" date="2020-10" db="EMBL/GenBank/DDBJ databases">
        <title>Taxonomic study of unclassified bacteria belonging to the class Ktedonobacteria.</title>
        <authorList>
            <person name="Yabe S."/>
            <person name="Wang C.M."/>
            <person name="Zheng Y."/>
            <person name="Sakai Y."/>
            <person name="Cavaletti L."/>
            <person name="Monciardini P."/>
            <person name="Donadio S."/>
        </authorList>
    </citation>
    <scope>NUCLEOTIDE SEQUENCE</scope>
    <source>
        <strain evidence="1">ID150040</strain>
    </source>
</reference>
<organism evidence="1 2">
    <name type="scientific">Reticulibacter mediterranei</name>
    <dbReference type="NCBI Taxonomy" id="2778369"/>
    <lineage>
        <taxon>Bacteria</taxon>
        <taxon>Bacillati</taxon>
        <taxon>Chloroflexota</taxon>
        <taxon>Ktedonobacteria</taxon>
        <taxon>Ktedonobacterales</taxon>
        <taxon>Reticulibacteraceae</taxon>
        <taxon>Reticulibacter</taxon>
    </lineage>
</organism>
<accession>A0A8J3IQ37</accession>
<keyword evidence="2" id="KW-1185">Reference proteome</keyword>
<name>A0A8J3IQ37_9CHLR</name>
<proteinExistence type="predicted"/>
<comment type="caution">
    <text evidence="1">The sequence shown here is derived from an EMBL/GenBank/DDBJ whole genome shotgun (WGS) entry which is preliminary data.</text>
</comment>
<evidence type="ECO:0000313" key="1">
    <source>
        <dbReference type="EMBL" id="GHO99869.1"/>
    </source>
</evidence>
<dbReference type="EMBL" id="BNJK01000002">
    <property type="protein sequence ID" value="GHO99869.1"/>
    <property type="molecule type" value="Genomic_DNA"/>
</dbReference>
<dbReference type="Proteomes" id="UP000597444">
    <property type="component" value="Unassembled WGS sequence"/>
</dbReference>
<protein>
    <submittedName>
        <fullName evidence="1">Uncharacterized protein</fullName>
    </submittedName>
</protein>
<dbReference type="AlphaFoldDB" id="A0A8J3IQ37"/>
<gene>
    <name evidence="1" type="ORF">KSF_099170</name>
</gene>